<dbReference type="Gene3D" id="2.40.50.100">
    <property type="match status" value="1"/>
</dbReference>
<evidence type="ECO:0000256" key="2">
    <source>
        <dbReference type="ARBA" id="ARBA00022823"/>
    </source>
</evidence>
<evidence type="ECO:0000256" key="5">
    <source>
        <dbReference type="SAM" id="MobiDB-lite"/>
    </source>
</evidence>
<proteinExistence type="inferred from homology"/>
<evidence type="ECO:0000259" key="7">
    <source>
        <dbReference type="PROSITE" id="PS51826"/>
    </source>
</evidence>
<dbReference type="SUPFAM" id="SSF51230">
    <property type="entry name" value="Single hybrid motif"/>
    <property type="match status" value="1"/>
</dbReference>
<comment type="similarity">
    <text evidence="1">Belongs to the 2-oxoacid dehydrogenase family.</text>
</comment>
<comment type="caution">
    <text evidence="8">The sequence shown here is derived from an EMBL/GenBank/DDBJ whole genome shotgun (WGS) entry which is preliminary data.</text>
</comment>
<dbReference type="PANTHER" id="PTHR23151">
    <property type="entry name" value="DIHYDROLIPOAMIDE ACETYL/SUCCINYL-TRANSFERASE-RELATED"/>
    <property type="match status" value="1"/>
</dbReference>
<feature type="domain" description="Lipoyl-binding" evidence="6">
    <location>
        <begin position="23"/>
        <end position="99"/>
    </location>
</feature>
<feature type="region of interest" description="Disordered" evidence="5">
    <location>
        <begin position="116"/>
        <end position="146"/>
    </location>
</feature>
<evidence type="ECO:0000259" key="6">
    <source>
        <dbReference type="PROSITE" id="PS50968"/>
    </source>
</evidence>
<dbReference type="FunFam" id="2.40.50.100:FF:000010">
    <property type="entry name" value="Acetyltransferase component of pyruvate dehydrogenase complex"/>
    <property type="match status" value="1"/>
</dbReference>
<evidence type="ECO:0000256" key="1">
    <source>
        <dbReference type="ARBA" id="ARBA00007317"/>
    </source>
</evidence>
<dbReference type="InterPro" id="IPR003016">
    <property type="entry name" value="2-oxoA_DH_lipoyl-BS"/>
</dbReference>
<dbReference type="InterPro" id="IPR011053">
    <property type="entry name" value="Single_hybrid_motif"/>
</dbReference>
<dbReference type="PROSITE" id="PS50968">
    <property type="entry name" value="BIOTINYL_LIPOYL"/>
    <property type="match status" value="1"/>
</dbReference>
<feature type="compositionally biased region" description="Low complexity" evidence="5">
    <location>
        <begin position="116"/>
        <end position="137"/>
    </location>
</feature>
<dbReference type="Gene3D" id="4.10.320.10">
    <property type="entry name" value="E3-binding domain"/>
    <property type="match status" value="1"/>
</dbReference>
<dbReference type="InterPro" id="IPR000089">
    <property type="entry name" value="Biotin_lipoyl"/>
</dbReference>
<keyword evidence="2" id="KW-0450">Lipoyl</keyword>
<feature type="domain" description="Peripheral subunit-binding (PSBD)" evidence="7">
    <location>
        <begin position="160"/>
        <end position="201"/>
    </location>
</feature>
<dbReference type="Pfam" id="PF00364">
    <property type="entry name" value="Biotin_lipoyl"/>
    <property type="match status" value="1"/>
</dbReference>
<comment type="subunit">
    <text evidence="4">Eukaryotic pyruvate dehydrogenase (PDH) complexes are organized as a core consisting of the oligomeric dihydrolipoamide acetyl-transferase (E2), around which are arranged multiple copies of pyruvate dehydrogenase (E1), dihydrolipoamide dehydrogenase (E3) and protein X (E3BP) bound by non-covalent bonds.</text>
</comment>
<dbReference type="PROSITE" id="PS00189">
    <property type="entry name" value="LIPOYL"/>
    <property type="match status" value="1"/>
</dbReference>
<sequence>MLRQFSKQIITRSIHTARPTLAAQLFKMPAMSPTMEAGGIENWKVKEGDSFSAGDVLLEIETDKATIDVEAQDDGKMFKIILQNGVKDIKVGEPIAVLADPNDDLATLAVPDLGSSAPAATPKTPAAPTPKAAASTPAPAPTPAQPAAEGIYQAAAVNQTFFPSVAALLDANHISREDALSKIKASGANGRILKGDVLAYLGLIPQSSLDKVSSFIHKNSKLDLSNIEKLKIQPKEDSAKNTETETAAAAPVKPKKNEPKTITKSFQLSHLLQFQEKSETHFSIDEYVQEASLRSERFAYGKHPVQSDAYDSIFEDLIALPTNVERFKVQLSIPALAEKSAIAAKPIDLVESLHREKDDLFDILTSSGTVSPKKSANNSSSGSSDEDVVVKITVNPKVADADAKAQLYLKQFERYLYDFNRTAIRTVTRVFSWSSWWSFDLLLELVLLRLVVVDKDVVLKVESLFDDYGFVVRSNTRSFGGYFPLRGV</sequence>
<evidence type="ECO:0000256" key="3">
    <source>
        <dbReference type="ARBA" id="ARBA00022946"/>
    </source>
</evidence>
<dbReference type="SUPFAM" id="SSF47005">
    <property type="entry name" value="Peripheral subunit-binding domain of 2-oxo acid dehydrogenase complex"/>
    <property type="match status" value="1"/>
</dbReference>
<evidence type="ECO:0000313" key="8">
    <source>
        <dbReference type="EMBL" id="KAH3683796.1"/>
    </source>
</evidence>
<dbReference type="GO" id="GO:0004742">
    <property type="term" value="F:dihydrolipoyllysine-residue acetyltransferase activity"/>
    <property type="evidence" value="ECO:0007669"/>
    <property type="project" value="TreeGrafter"/>
</dbReference>
<dbReference type="Proteomes" id="UP000774326">
    <property type="component" value="Unassembled WGS sequence"/>
</dbReference>
<organism evidence="8 9">
    <name type="scientific">Wickerhamomyces pijperi</name>
    <name type="common">Yeast</name>
    <name type="synonym">Pichia pijperi</name>
    <dbReference type="NCBI Taxonomy" id="599730"/>
    <lineage>
        <taxon>Eukaryota</taxon>
        <taxon>Fungi</taxon>
        <taxon>Dikarya</taxon>
        <taxon>Ascomycota</taxon>
        <taxon>Saccharomycotina</taxon>
        <taxon>Saccharomycetes</taxon>
        <taxon>Phaffomycetales</taxon>
        <taxon>Wickerhamomycetaceae</taxon>
        <taxon>Wickerhamomyces</taxon>
    </lineage>
</organism>
<gene>
    <name evidence="8" type="ORF">WICPIJ_005238</name>
</gene>
<reference evidence="8" key="1">
    <citation type="journal article" date="2021" name="Open Biol.">
        <title>Shared evolutionary footprints suggest mitochondrial oxidative damage underlies multiple complex I losses in fungi.</title>
        <authorList>
            <person name="Schikora-Tamarit M.A."/>
            <person name="Marcet-Houben M."/>
            <person name="Nosek J."/>
            <person name="Gabaldon T."/>
        </authorList>
    </citation>
    <scope>NUCLEOTIDE SEQUENCE</scope>
    <source>
        <strain evidence="8">CBS2887</strain>
    </source>
</reference>
<dbReference type="AlphaFoldDB" id="A0A9P8TMJ4"/>
<dbReference type="OrthoDB" id="202158at2759"/>
<accession>A0A9P8TMJ4</accession>
<dbReference type="GO" id="GO:0006086">
    <property type="term" value="P:pyruvate decarboxylation to acetyl-CoA"/>
    <property type="evidence" value="ECO:0007669"/>
    <property type="project" value="InterPro"/>
</dbReference>
<name>A0A9P8TMJ4_WICPI</name>
<protein>
    <submittedName>
        <fullName evidence="8">Uncharacterized protein</fullName>
    </submittedName>
</protein>
<dbReference type="EMBL" id="JAEUBG010002949">
    <property type="protein sequence ID" value="KAH3683796.1"/>
    <property type="molecule type" value="Genomic_DNA"/>
</dbReference>
<dbReference type="PANTHER" id="PTHR23151:SF82">
    <property type="entry name" value="PYRUVATE DEHYDROGENASE COMPLEX PROTEIN X COMPONENT, MITOCHONDRIAL"/>
    <property type="match status" value="1"/>
</dbReference>
<dbReference type="InterPro" id="IPR004167">
    <property type="entry name" value="PSBD"/>
</dbReference>
<evidence type="ECO:0000256" key="4">
    <source>
        <dbReference type="ARBA" id="ARBA00065810"/>
    </source>
</evidence>
<keyword evidence="9" id="KW-1185">Reference proteome</keyword>
<dbReference type="GO" id="GO:0045254">
    <property type="term" value="C:pyruvate dehydrogenase complex"/>
    <property type="evidence" value="ECO:0007669"/>
    <property type="project" value="InterPro"/>
</dbReference>
<dbReference type="CDD" id="cd06849">
    <property type="entry name" value="lipoyl_domain"/>
    <property type="match status" value="1"/>
</dbReference>
<feature type="region of interest" description="Disordered" evidence="5">
    <location>
        <begin position="235"/>
        <end position="257"/>
    </location>
</feature>
<reference evidence="8" key="2">
    <citation type="submission" date="2021-01" db="EMBL/GenBank/DDBJ databases">
        <authorList>
            <person name="Schikora-Tamarit M.A."/>
        </authorList>
    </citation>
    <scope>NUCLEOTIDE SEQUENCE</scope>
    <source>
        <strain evidence="8">CBS2887</strain>
    </source>
</reference>
<keyword evidence="3" id="KW-0809">Transit peptide</keyword>
<dbReference type="PROSITE" id="PS51826">
    <property type="entry name" value="PSBD"/>
    <property type="match status" value="1"/>
</dbReference>
<dbReference type="InterPro" id="IPR045257">
    <property type="entry name" value="E2/Pdx1"/>
</dbReference>
<evidence type="ECO:0000313" key="9">
    <source>
        <dbReference type="Proteomes" id="UP000774326"/>
    </source>
</evidence>
<dbReference type="InterPro" id="IPR036625">
    <property type="entry name" value="E3-bd_dom_sf"/>
</dbReference>